<reference evidence="2 3" key="1">
    <citation type="journal article" date="2016" name="Nat. Commun.">
        <title>Thousands of microbial genomes shed light on interconnected biogeochemical processes in an aquifer system.</title>
        <authorList>
            <person name="Anantharaman K."/>
            <person name="Brown C.T."/>
            <person name="Hug L.A."/>
            <person name="Sharon I."/>
            <person name="Castelle C.J."/>
            <person name="Probst A.J."/>
            <person name="Thomas B.C."/>
            <person name="Singh A."/>
            <person name="Wilkins M.J."/>
            <person name="Karaoz U."/>
            <person name="Brodie E.L."/>
            <person name="Williams K.H."/>
            <person name="Hubbard S.S."/>
            <person name="Banfield J.F."/>
        </authorList>
    </citation>
    <scope>NUCLEOTIDE SEQUENCE [LARGE SCALE GENOMIC DNA]</scope>
</reference>
<keyword evidence="1" id="KW-0812">Transmembrane</keyword>
<gene>
    <name evidence="2" type="ORF">A2531_07105</name>
</gene>
<accession>A0A1F5TRF1</accession>
<protein>
    <submittedName>
        <fullName evidence="2">Uncharacterized protein</fullName>
    </submittedName>
</protein>
<sequence length="78" mass="9256">MDKLSEKLENLHCKIKILLLLSMWFGLTFTPFYGSTPILIIIPCLLIFLVTFFSLWTIENNEKEKIQGICYKFWIKIL</sequence>
<dbReference type="EMBL" id="MFGO01000010">
    <property type="protein sequence ID" value="OGF41347.1"/>
    <property type="molecule type" value="Genomic_DNA"/>
</dbReference>
<feature type="transmembrane region" description="Helical" evidence="1">
    <location>
        <begin position="15"/>
        <end position="32"/>
    </location>
</feature>
<name>A0A1F5TRF1_9BACT</name>
<organism evidence="2 3">
    <name type="scientific">Candidatus Falkowbacteria bacterium RIFOXYD2_FULL_34_120</name>
    <dbReference type="NCBI Taxonomy" id="1798007"/>
    <lineage>
        <taxon>Bacteria</taxon>
        <taxon>Candidatus Falkowiibacteriota</taxon>
    </lineage>
</organism>
<feature type="transmembrane region" description="Helical" evidence="1">
    <location>
        <begin position="38"/>
        <end position="58"/>
    </location>
</feature>
<comment type="caution">
    <text evidence="2">The sequence shown here is derived from an EMBL/GenBank/DDBJ whole genome shotgun (WGS) entry which is preliminary data.</text>
</comment>
<evidence type="ECO:0000256" key="1">
    <source>
        <dbReference type="SAM" id="Phobius"/>
    </source>
</evidence>
<keyword evidence="1" id="KW-1133">Transmembrane helix</keyword>
<proteinExistence type="predicted"/>
<dbReference type="Proteomes" id="UP000177579">
    <property type="component" value="Unassembled WGS sequence"/>
</dbReference>
<evidence type="ECO:0000313" key="2">
    <source>
        <dbReference type="EMBL" id="OGF41347.1"/>
    </source>
</evidence>
<keyword evidence="1" id="KW-0472">Membrane</keyword>
<evidence type="ECO:0000313" key="3">
    <source>
        <dbReference type="Proteomes" id="UP000177579"/>
    </source>
</evidence>
<dbReference type="AlphaFoldDB" id="A0A1F5TRF1"/>